<comment type="caution">
    <text evidence="2">The sequence shown here is derived from an EMBL/GenBank/DDBJ whole genome shotgun (WGS) entry which is preliminary data.</text>
</comment>
<evidence type="ECO:0000313" key="2">
    <source>
        <dbReference type="EMBL" id="MEY2181738.1"/>
    </source>
</evidence>
<dbReference type="EMBL" id="JBGBPY010000001">
    <property type="protein sequence ID" value="MEY2181738.1"/>
    <property type="molecule type" value="Genomic_DNA"/>
</dbReference>
<keyword evidence="3" id="KW-1185">Reference proteome</keyword>
<name>A0ABV4AMV8_9GAMM</name>
<evidence type="ECO:0000313" key="3">
    <source>
        <dbReference type="Proteomes" id="UP001562159"/>
    </source>
</evidence>
<organism evidence="2 3">
    <name type="scientific">Rhodanobacter humi</name>
    <dbReference type="NCBI Taxonomy" id="1888173"/>
    <lineage>
        <taxon>Bacteria</taxon>
        <taxon>Pseudomonadati</taxon>
        <taxon>Pseudomonadota</taxon>
        <taxon>Gammaproteobacteria</taxon>
        <taxon>Lysobacterales</taxon>
        <taxon>Rhodanobacteraceae</taxon>
        <taxon>Rhodanobacter</taxon>
    </lineage>
</organism>
<proteinExistence type="predicted"/>
<feature type="signal peptide" evidence="1">
    <location>
        <begin position="1"/>
        <end position="28"/>
    </location>
</feature>
<dbReference type="Pfam" id="PF09839">
    <property type="entry name" value="DUF2066"/>
    <property type="match status" value="1"/>
</dbReference>
<feature type="chain" id="PRO_5046083107" evidence="1">
    <location>
        <begin position="29"/>
        <end position="331"/>
    </location>
</feature>
<protein>
    <submittedName>
        <fullName evidence="2">DUF2066 domain-containing protein</fullName>
    </submittedName>
</protein>
<gene>
    <name evidence="2" type="ORF">AB7878_04860</name>
</gene>
<dbReference type="InterPro" id="IPR018642">
    <property type="entry name" value="DUF2066"/>
</dbReference>
<accession>A0ABV4AMV8</accession>
<sequence>MRLPSLRLLRLFTIALLLGFAALPPLHAQGASPYSVTVPVPDTSDTQRGDAFATALSQVLARVAGGQDLRSKAGYDDALKNAAALVRRFQYARAATGMSLTVDFEPGAVRHLVSTLGVVGSVGAKPPVLLMVRGSDGQLLDKDALASLAKAAAARGYGVAYADPASAPDPAKVDAADPATLAAINQQYHTGLVLLGSLHDGSADWTLVSGGKAQRWTDKAATEDALLVDAGNGTVDRIGKQLNVIGATVSDEKLWVSGLNSAMDYASLLNVLRADPSVRSVATLGAENDGMLIEVKSAMPADALAANLAASGRLIRAAAHPGTDASLRWLH</sequence>
<evidence type="ECO:0000256" key="1">
    <source>
        <dbReference type="SAM" id="SignalP"/>
    </source>
</evidence>
<reference evidence="2 3" key="1">
    <citation type="submission" date="2024-07" db="EMBL/GenBank/DDBJ databases">
        <title>Molecular mechanisms and environmental adaptations of flagellar loss and biofilm growth of Rhodanobacter under environmental stress.</title>
        <authorList>
            <person name="Chen M."/>
        </authorList>
    </citation>
    <scope>NUCLEOTIDE SEQUENCE [LARGE SCALE GENOMIC DNA]</scope>
    <source>
        <strain evidence="2 3">RS22</strain>
    </source>
</reference>
<keyword evidence="1" id="KW-0732">Signal</keyword>
<dbReference type="Proteomes" id="UP001562159">
    <property type="component" value="Unassembled WGS sequence"/>
</dbReference>